<dbReference type="SUPFAM" id="SSF46955">
    <property type="entry name" value="Putative DNA-binding domain"/>
    <property type="match status" value="1"/>
</dbReference>
<dbReference type="RefSeq" id="WP_189498653.1">
    <property type="nucleotide sequence ID" value="NZ_BMZH01000010.1"/>
</dbReference>
<accession>A0A8J3CSM3</accession>
<name>A0A8J3CSM3_9PROT</name>
<reference evidence="3" key="2">
    <citation type="submission" date="2020-09" db="EMBL/GenBank/DDBJ databases">
        <authorList>
            <person name="Sun Q."/>
            <person name="Kim S."/>
        </authorList>
    </citation>
    <scope>NUCLEOTIDE SEQUENCE</scope>
    <source>
        <strain evidence="3">KCTC 32513</strain>
    </source>
</reference>
<dbReference type="AlphaFoldDB" id="A0A8J3CSM3"/>
<dbReference type="GO" id="GO:0003677">
    <property type="term" value="F:DNA binding"/>
    <property type="evidence" value="ECO:0007669"/>
    <property type="project" value="UniProtKB-KW"/>
</dbReference>
<sequence length="176" mass="20189">MTAKSSLLDPRALPSALTDTQASSQRWTIREFADMFDVTPRTVRFYEDKGLLSPERNGQSRTFHIRDRARFERILRGKRLGFSLDDLRAVFDVMEGRITDTTELRRRRDNFQAVIDGLADRRRDVEILADDMSEIVSVIDDHLTQKADDSAQDVATLADRYQAAFEKHLIAQQGSI</sequence>
<dbReference type="EMBL" id="BMZH01000010">
    <property type="protein sequence ID" value="GHA99913.1"/>
    <property type="molecule type" value="Genomic_DNA"/>
</dbReference>
<dbReference type="InterPro" id="IPR000551">
    <property type="entry name" value="MerR-type_HTH_dom"/>
</dbReference>
<gene>
    <name evidence="3" type="ORF">GCM10009069_23410</name>
</gene>
<dbReference type="Pfam" id="PF13411">
    <property type="entry name" value="MerR_1"/>
    <property type="match status" value="1"/>
</dbReference>
<protein>
    <recommendedName>
        <fullName evidence="2">HTH merR-type domain-containing protein</fullName>
    </recommendedName>
</protein>
<dbReference type="InterPro" id="IPR047057">
    <property type="entry name" value="MerR_fam"/>
</dbReference>
<dbReference type="PANTHER" id="PTHR30204:SF58">
    <property type="entry name" value="HTH-TYPE TRANSCRIPTIONAL REGULATOR YFMP"/>
    <property type="match status" value="1"/>
</dbReference>
<dbReference type="PROSITE" id="PS50937">
    <property type="entry name" value="HTH_MERR_2"/>
    <property type="match status" value="1"/>
</dbReference>
<dbReference type="PANTHER" id="PTHR30204">
    <property type="entry name" value="REDOX-CYCLING DRUG-SENSING TRANSCRIPTIONAL ACTIVATOR SOXR"/>
    <property type="match status" value="1"/>
</dbReference>
<dbReference type="Gene3D" id="1.10.1660.10">
    <property type="match status" value="1"/>
</dbReference>
<evidence type="ECO:0000313" key="4">
    <source>
        <dbReference type="Proteomes" id="UP000634004"/>
    </source>
</evidence>
<organism evidence="3 4">
    <name type="scientific">Algimonas arctica</name>
    <dbReference type="NCBI Taxonomy" id="1479486"/>
    <lineage>
        <taxon>Bacteria</taxon>
        <taxon>Pseudomonadati</taxon>
        <taxon>Pseudomonadota</taxon>
        <taxon>Alphaproteobacteria</taxon>
        <taxon>Maricaulales</taxon>
        <taxon>Robiginitomaculaceae</taxon>
        <taxon>Algimonas</taxon>
    </lineage>
</organism>
<keyword evidence="1" id="KW-0238">DNA-binding</keyword>
<keyword evidence="4" id="KW-1185">Reference proteome</keyword>
<comment type="caution">
    <text evidence="3">The sequence shown here is derived from an EMBL/GenBank/DDBJ whole genome shotgun (WGS) entry which is preliminary data.</text>
</comment>
<evidence type="ECO:0000259" key="2">
    <source>
        <dbReference type="PROSITE" id="PS50937"/>
    </source>
</evidence>
<evidence type="ECO:0000313" key="3">
    <source>
        <dbReference type="EMBL" id="GHA99913.1"/>
    </source>
</evidence>
<reference evidence="3" key="1">
    <citation type="journal article" date="2014" name="Int. J. Syst. Evol. Microbiol.">
        <title>Complete genome sequence of Corynebacterium casei LMG S-19264T (=DSM 44701T), isolated from a smear-ripened cheese.</title>
        <authorList>
            <consortium name="US DOE Joint Genome Institute (JGI-PGF)"/>
            <person name="Walter F."/>
            <person name="Albersmeier A."/>
            <person name="Kalinowski J."/>
            <person name="Ruckert C."/>
        </authorList>
    </citation>
    <scope>NUCLEOTIDE SEQUENCE</scope>
    <source>
        <strain evidence="3">KCTC 32513</strain>
    </source>
</reference>
<dbReference type="Proteomes" id="UP000634004">
    <property type="component" value="Unassembled WGS sequence"/>
</dbReference>
<dbReference type="SMART" id="SM00422">
    <property type="entry name" value="HTH_MERR"/>
    <property type="match status" value="1"/>
</dbReference>
<dbReference type="GO" id="GO:0003700">
    <property type="term" value="F:DNA-binding transcription factor activity"/>
    <property type="evidence" value="ECO:0007669"/>
    <property type="project" value="InterPro"/>
</dbReference>
<evidence type="ECO:0000256" key="1">
    <source>
        <dbReference type="ARBA" id="ARBA00023125"/>
    </source>
</evidence>
<proteinExistence type="predicted"/>
<feature type="domain" description="HTH merR-type" evidence="2">
    <location>
        <begin position="26"/>
        <end position="93"/>
    </location>
</feature>
<dbReference type="InterPro" id="IPR009061">
    <property type="entry name" value="DNA-bd_dom_put_sf"/>
</dbReference>